<dbReference type="GO" id="GO:0008422">
    <property type="term" value="F:beta-glucosidase activity"/>
    <property type="evidence" value="ECO:0007669"/>
    <property type="project" value="UniProtKB-EC"/>
</dbReference>
<name>A0A9P6WT77_RHIOR</name>
<dbReference type="SUPFAM" id="SSF51445">
    <property type="entry name" value="(Trans)glycosidases"/>
    <property type="match status" value="1"/>
</dbReference>
<keyword evidence="6" id="KW-0732">Signal</keyword>
<keyword evidence="5" id="KW-0964">Secreted</keyword>
<dbReference type="PANTHER" id="PTHR42715">
    <property type="entry name" value="BETA-GLUCOSIDASE"/>
    <property type="match status" value="1"/>
</dbReference>
<dbReference type="InterPro" id="IPR050288">
    <property type="entry name" value="Cellulose_deg_GH3"/>
</dbReference>
<evidence type="ECO:0000313" key="11">
    <source>
        <dbReference type="Proteomes" id="UP000716291"/>
    </source>
</evidence>
<dbReference type="Gene3D" id="3.20.20.300">
    <property type="entry name" value="Glycoside hydrolase, family 3, N-terminal domain"/>
    <property type="match status" value="1"/>
</dbReference>
<evidence type="ECO:0000256" key="2">
    <source>
        <dbReference type="ARBA" id="ARBA00004613"/>
    </source>
</evidence>
<comment type="function">
    <text evidence="8">Beta-glucosidases are one of a number of cellulolytic enzymes involved in the degradation of cellulosic biomass. Catalyzes the last step releasing glucose from the inhibitory cellobiose.</text>
</comment>
<dbReference type="EMBL" id="JAANQT010008806">
    <property type="protein sequence ID" value="KAG1279885.1"/>
    <property type="molecule type" value="Genomic_DNA"/>
</dbReference>
<gene>
    <name evidence="10" type="ORF">G6F64_014559</name>
</gene>
<dbReference type="GO" id="GO:0005576">
    <property type="term" value="C:extracellular region"/>
    <property type="evidence" value="ECO:0007669"/>
    <property type="project" value="UniProtKB-SubCell"/>
</dbReference>
<evidence type="ECO:0000256" key="3">
    <source>
        <dbReference type="ARBA" id="ARBA00005336"/>
    </source>
</evidence>
<dbReference type="InterPro" id="IPR036962">
    <property type="entry name" value="Glyco_hydro_3_N_sf"/>
</dbReference>
<accession>A0A9P6WT77</accession>
<dbReference type="InterPro" id="IPR017853">
    <property type="entry name" value="GH"/>
</dbReference>
<dbReference type="Proteomes" id="UP000716291">
    <property type="component" value="Unassembled WGS sequence"/>
</dbReference>
<dbReference type="AlphaFoldDB" id="A0A9P6WT77"/>
<dbReference type="PRINTS" id="PR00133">
    <property type="entry name" value="GLHYDRLASE3"/>
</dbReference>
<dbReference type="GO" id="GO:0009251">
    <property type="term" value="P:glucan catabolic process"/>
    <property type="evidence" value="ECO:0007669"/>
    <property type="project" value="TreeGrafter"/>
</dbReference>
<comment type="catalytic activity">
    <reaction evidence="1">
        <text>Hydrolysis of terminal, non-reducing beta-D-glucosyl residues with release of beta-D-glucose.</text>
        <dbReference type="EC" id="3.2.1.21"/>
    </reaction>
</comment>
<dbReference type="Pfam" id="PF00933">
    <property type="entry name" value="Glyco_hydro_3"/>
    <property type="match status" value="1"/>
</dbReference>
<evidence type="ECO:0000256" key="1">
    <source>
        <dbReference type="ARBA" id="ARBA00000448"/>
    </source>
</evidence>
<dbReference type="EC" id="3.2.1.21" evidence="4"/>
<comment type="similarity">
    <text evidence="3">Belongs to the glycosyl hydrolase 3 family.</text>
</comment>
<proteinExistence type="inferred from homology"/>
<comment type="subcellular location">
    <subcellularLocation>
        <location evidence="2">Secreted</location>
    </subcellularLocation>
</comment>
<keyword evidence="7" id="KW-0378">Hydrolase</keyword>
<sequence length="160" mass="17725">MRAPEGGRGWESGGEDPYLTGVLATETIVGIQSQGVIATAKHYLFNDQEMNRTTESSDVDERTLHEIYLWPFARSIEAGVGSVMCSYNRVNGTYSCENDYLLNTVLKGELGFKGFVQSDWSATMSTVPSANHGLDMTMPGECSLYIFTNIKCTDLYRLKP</sequence>
<evidence type="ECO:0000313" key="10">
    <source>
        <dbReference type="EMBL" id="KAG1279885.1"/>
    </source>
</evidence>
<dbReference type="InterPro" id="IPR001764">
    <property type="entry name" value="Glyco_hydro_3_N"/>
</dbReference>
<evidence type="ECO:0000256" key="7">
    <source>
        <dbReference type="ARBA" id="ARBA00022801"/>
    </source>
</evidence>
<evidence type="ECO:0000256" key="6">
    <source>
        <dbReference type="ARBA" id="ARBA00022729"/>
    </source>
</evidence>
<organism evidence="10 11">
    <name type="scientific">Rhizopus oryzae</name>
    <name type="common">Mucormycosis agent</name>
    <name type="synonym">Rhizopus arrhizus var. delemar</name>
    <dbReference type="NCBI Taxonomy" id="64495"/>
    <lineage>
        <taxon>Eukaryota</taxon>
        <taxon>Fungi</taxon>
        <taxon>Fungi incertae sedis</taxon>
        <taxon>Mucoromycota</taxon>
        <taxon>Mucoromycotina</taxon>
        <taxon>Mucoromycetes</taxon>
        <taxon>Mucorales</taxon>
        <taxon>Mucorineae</taxon>
        <taxon>Rhizopodaceae</taxon>
        <taxon>Rhizopus</taxon>
    </lineage>
</organism>
<evidence type="ECO:0000256" key="5">
    <source>
        <dbReference type="ARBA" id="ARBA00022525"/>
    </source>
</evidence>
<keyword evidence="11" id="KW-1185">Reference proteome</keyword>
<evidence type="ECO:0000256" key="8">
    <source>
        <dbReference type="ARBA" id="ARBA00024983"/>
    </source>
</evidence>
<comment type="caution">
    <text evidence="10">The sequence shown here is derived from an EMBL/GenBank/DDBJ whole genome shotgun (WGS) entry which is preliminary data.</text>
</comment>
<protein>
    <recommendedName>
        <fullName evidence="4">beta-glucosidase</fullName>
        <ecNumber evidence="4">3.2.1.21</ecNumber>
    </recommendedName>
</protein>
<reference evidence="10" key="1">
    <citation type="journal article" date="2020" name="Microb. Genom.">
        <title>Genetic diversity of clinical and environmental Mucorales isolates obtained from an investigation of mucormycosis cases among solid organ transplant recipients.</title>
        <authorList>
            <person name="Nguyen M.H."/>
            <person name="Kaul D."/>
            <person name="Muto C."/>
            <person name="Cheng S.J."/>
            <person name="Richter R.A."/>
            <person name="Bruno V.M."/>
            <person name="Liu G."/>
            <person name="Beyhan S."/>
            <person name="Sundermann A.J."/>
            <person name="Mounaud S."/>
            <person name="Pasculle A.W."/>
            <person name="Nierman W.C."/>
            <person name="Driscoll E."/>
            <person name="Cumbie R."/>
            <person name="Clancy C.J."/>
            <person name="Dupont C.L."/>
        </authorList>
    </citation>
    <scope>NUCLEOTIDE SEQUENCE</scope>
    <source>
        <strain evidence="10">GL11</strain>
    </source>
</reference>
<evidence type="ECO:0000256" key="4">
    <source>
        <dbReference type="ARBA" id="ARBA00012744"/>
    </source>
</evidence>
<dbReference type="PANTHER" id="PTHR42715:SF12">
    <property type="entry name" value="BETA-GLUCOSIDASE G-RELATED"/>
    <property type="match status" value="1"/>
</dbReference>
<feature type="domain" description="Glycoside hydrolase family 3 N-terminal" evidence="9">
    <location>
        <begin position="2"/>
        <end position="124"/>
    </location>
</feature>
<evidence type="ECO:0000259" key="9">
    <source>
        <dbReference type="Pfam" id="PF00933"/>
    </source>
</evidence>